<evidence type="ECO:0000313" key="2">
    <source>
        <dbReference type="Proteomes" id="UP001163603"/>
    </source>
</evidence>
<dbReference type="Proteomes" id="UP001163603">
    <property type="component" value="Chromosome 13"/>
</dbReference>
<accession>A0ACC0X9A4</accession>
<evidence type="ECO:0000313" key="1">
    <source>
        <dbReference type="EMBL" id="KAJ0013854.1"/>
    </source>
</evidence>
<protein>
    <submittedName>
        <fullName evidence="1">Uncharacterized protein</fullName>
    </submittedName>
</protein>
<gene>
    <name evidence="1" type="ORF">Pint_20632</name>
</gene>
<keyword evidence="2" id="KW-1185">Reference proteome</keyword>
<dbReference type="EMBL" id="CM047748">
    <property type="protein sequence ID" value="KAJ0013854.1"/>
    <property type="molecule type" value="Genomic_DNA"/>
</dbReference>
<name>A0ACC0X9A4_9ROSI</name>
<organism evidence="1 2">
    <name type="scientific">Pistacia integerrima</name>
    <dbReference type="NCBI Taxonomy" id="434235"/>
    <lineage>
        <taxon>Eukaryota</taxon>
        <taxon>Viridiplantae</taxon>
        <taxon>Streptophyta</taxon>
        <taxon>Embryophyta</taxon>
        <taxon>Tracheophyta</taxon>
        <taxon>Spermatophyta</taxon>
        <taxon>Magnoliopsida</taxon>
        <taxon>eudicotyledons</taxon>
        <taxon>Gunneridae</taxon>
        <taxon>Pentapetalae</taxon>
        <taxon>rosids</taxon>
        <taxon>malvids</taxon>
        <taxon>Sapindales</taxon>
        <taxon>Anacardiaceae</taxon>
        <taxon>Pistacia</taxon>
    </lineage>
</organism>
<sequence length="46" mass="5500">MHLWVAFLLNKSMNWRLELHGSGLHFWPIYAGKGRWDFIFKIPATI</sequence>
<comment type="caution">
    <text evidence="1">The sequence shown here is derived from an EMBL/GenBank/DDBJ whole genome shotgun (WGS) entry which is preliminary data.</text>
</comment>
<proteinExistence type="predicted"/>
<reference evidence="2" key="1">
    <citation type="journal article" date="2023" name="G3 (Bethesda)">
        <title>Genome assembly and association tests identify interacting loci associated with vigor, precocity, and sex in interspecific pistachio rootstocks.</title>
        <authorList>
            <person name="Palmer W."/>
            <person name="Jacygrad E."/>
            <person name="Sagayaradj S."/>
            <person name="Cavanaugh K."/>
            <person name="Han R."/>
            <person name="Bertier L."/>
            <person name="Beede B."/>
            <person name="Kafkas S."/>
            <person name="Golino D."/>
            <person name="Preece J."/>
            <person name="Michelmore R."/>
        </authorList>
    </citation>
    <scope>NUCLEOTIDE SEQUENCE [LARGE SCALE GENOMIC DNA]</scope>
</reference>